<dbReference type="EMBL" id="CP006771">
    <property type="protein sequence ID" value="AGX89161.1"/>
    <property type="molecule type" value="Genomic_DNA"/>
</dbReference>
<evidence type="ECO:0000313" key="2">
    <source>
        <dbReference type="EMBL" id="AGX89161.1"/>
    </source>
</evidence>
<dbReference type="STRING" id="1403316.PRV_02115"/>
<accession>U5NC58</accession>
<keyword evidence="3" id="KW-1185">Reference proteome</keyword>
<proteinExistence type="predicted"/>
<sequence>MFSNLNRACSLSLRTVLFSSIAGVFFIIYLVCLLKGEDLFEKFDLSDKCCNYNSLENNFRKGDSLSLFIKRTFYIYVRPIFFSLLRKVNRFFSLNKFFSTSLMVAV</sequence>
<dbReference type="PATRIC" id="fig|1403316.3.peg.392"/>
<keyword evidence="1" id="KW-0472">Membrane</keyword>
<keyword evidence="1" id="KW-0812">Transmembrane</keyword>
<organism evidence="2 3">
    <name type="scientific">Mycoplasma parvum str. Indiana</name>
    <dbReference type="NCBI Taxonomy" id="1403316"/>
    <lineage>
        <taxon>Bacteria</taxon>
        <taxon>Bacillati</taxon>
        <taxon>Mycoplasmatota</taxon>
        <taxon>Mollicutes</taxon>
        <taxon>Mycoplasmataceae</taxon>
        <taxon>Mycoplasma</taxon>
    </lineage>
</organism>
<gene>
    <name evidence="2" type="ORF">PRV_02115</name>
</gene>
<name>U5NC58_9MOLU</name>
<dbReference type="KEGG" id="mpv:PRV_02115"/>
<dbReference type="HOGENOM" id="CLU_2220251_0_0_14"/>
<feature type="transmembrane region" description="Helical" evidence="1">
    <location>
        <begin position="12"/>
        <end position="34"/>
    </location>
</feature>
<reference evidence="2 3" key="1">
    <citation type="journal article" date="2013" name="Genome Announc.">
        <title>Genome Sequence of Mycoplasma parvum (Formerly Eperythrozoon parvum), a Diminutive Hemoplasma of the Pig.</title>
        <authorList>
            <person name="do Nascimento N.C."/>
            <person name="Dos Santos A.P."/>
            <person name="Chu Y."/>
            <person name="Guimaraes A.M."/>
            <person name="Pagliaro A."/>
            <person name="Messick J.B."/>
        </authorList>
    </citation>
    <scope>NUCLEOTIDE SEQUENCE [LARGE SCALE GENOMIC DNA]</scope>
    <source>
        <strain evidence="2 3">Indiana</strain>
    </source>
</reference>
<evidence type="ECO:0000256" key="1">
    <source>
        <dbReference type="SAM" id="Phobius"/>
    </source>
</evidence>
<keyword evidence="1" id="KW-1133">Transmembrane helix</keyword>
<evidence type="ECO:0000313" key="3">
    <source>
        <dbReference type="Proteomes" id="UP000017119"/>
    </source>
</evidence>
<protein>
    <submittedName>
        <fullName evidence="2">Uncharacterized protein</fullName>
    </submittedName>
</protein>
<dbReference type="AlphaFoldDB" id="U5NC58"/>
<dbReference type="Proteomes" id="UP000017119">
    <property type="component" value="Chromosome"/>
</dbReference>